<dbReference type="EMBL" id="CADCXU010033482">
    <property type="protein sequence ID" value="CAB0018912.1"/>
    <property type="molecule type" value="Genomic_DNA"/>
</dbReference>
<evidence type="ECO:0000313" key="1">
    <source>
        <dbReference type="EMBL" id="CAB0018912.1"/>
    </source>
</evidence>
<proteinExistence type="predicted"/>
<gene>
    <name evidence="1" type="ORF">NTEN_LOCUS22625</name>
</gene>
<name>A0A6H5HPU7_9HEMI</name>
<sequence length="126" mass="13912">MYWDSHYGTVFTIHCPLLEKAGMEMLGAPSAFVGGAHSPLAIPVLGILNMSEAPAELHKRTSGARMDVNNQRRRGLRPYYTNKVAHSHYTSCACQHKSKPSFTNSSCGIFDFIIQIIVGLNELTCK</sequence>
<accession>A0A6H5HPU7</accession>
<dbReference type="AlphaFoldDB" id="A0A6H5HPU7"/>
<protein>
    <submittedName>
        <fullName evidence="1">Uncharacterized protein</fullName>
    </submittedName>
</protein>
<organism evidence="1 2">
    <name type="scientific">Nesidiocoris tenuis</name>
    <dbReference type="NCBI Taxonomy" id="355587"/>
    <lineage>
        <taxon>Eukaryota</taxon>
        <taxon>Metazoa</taxon>
        <taxon>Ecdysozoa</taxon>
        <taxon>Arthropoda</taxon>
        <taxon>Hexapoda</taxon>
        <taxon>Insecta</taxon>
        <taxon>Pterygota</taxon>
        <taxon>Neoptera</taxon>
        <taxon>Paraneoptera</taxon>
        <taxon>Hemiptera</taxon>
        <taxon>Heteroptera</taxon>
        <taxon>Panheteroptera</taxon>
        <taxon>Cimicomorpha</taxon>
        <taxon>Miridae</taxon>
        <taxon>Dicyphina</taxon>
        <taxon>Nesidiocoris</taxon>
    </lineage>
</organism>
<reference evidence="1 2" key="1">
    <citation type="submission" date="2020-02" db="EMBL/GenBank/DDBJ databases">
        <authorList>
            <person name="Ferguson B K."/>
        </authorList>
    </citation>
    <scope>NUCLEOTIDE SEQUENCE [LARGE SCALE GENOMIC DNA]</scope>
</reference>
<keyword evidence="2" id="KW-1185">Reference proteome</keyword>
<dbReference type="Proteomes" id="UP000479000">
    <property type="component" value="Unassembled WGS sequence"/>
</dbReference>
<evidence type="ECO:0000313" key="2">
    <source>
        <dbReference type="Proteomes" id="UP000479000"/>
    </source>
</evidence>